<name>A0AAD4NT37_9PLEO</name>
<proteinExistence type="predicted"/>
<feature type="domain" description="J" evidence="2">
    <location>
        <begin position="5"/>
        <end position="72"/>
    </location>
</feature>
<keyword evidence="4" id="KW-1185">Reference proteome</keyword>
<dbReference type="InterPro" id="IPR001623">
    <property type="entry name" value="DnaJ_domain"/>
</dbReference>
<feature type="region of interest" description="Disordered" evidence="1">
    <location>
        <begin position="253"/>
        <end position="275"/>
    </location>
</feature>
<dbReference type="Proteomes" id="UP001199106">
    <property type="component" value="Unassembled WGS sequence"/>
</dbReference>
<evidence type="ECO:0000259" key="2">
    <source>
        <dbReference type="PROSITE" id="PS50076"/>
    </source>
</evidence>
<dbReference type="SUPFAM" id="SSF46565">
    <property type="entry name" value="Chaperone J-domain"/>
    <property type="match status" value="1"/>
</dbReference>
<comment type="caution">
    <text evidence="3">The sequence shown here is derived from an EMBL/GenBank/DDBJ whole genome shotgun (WGS) entry which is preliminary data.</text>
</comment>
<dbReference type="Gene3D" id="1.10.287.110">
    <property type="entry name" value="DnaJ domain"/>
    <property type="match status" value="1"/>
</dbReference>
<sequence>MSNAYLFNTLGLKSTATEAAVRTSFKLLALIHHPDKAVPGREKEAIRRFCEIQHAYEFCLSHPDPNGYDVKEGGDGKGWDGELPAGILNANSAWWNKLKGNEPAPALEWARACEKALRFASVKLDKLERYMLHSDYRAAYDNFENWRRKHKEEPKEEERIQQDIRALPARIQSHARTALSARRAAPEYYQDNYQEDHDEEWYFTPEAMEGEEAWRLTGTWRNYIRCSINSKKTSPQQYLALFRKQVAALERRSPTFGIEDRSPADEKRSPHKRNATEARLVKAVKRDEQYQHSEAMKKKAAALLKHAKESGPSVRSTAATLEELVPAVLNADPEDGREMRARAALARMSLVE</sequence>
<dbReference type="EMBL" id="JAANER010000002">
    <property type="protein sequence ID" value="KAG9193344.1"/>
    <property type="molecule type" value="Genomic_DNA"/>
</dbReference>
<organism evidence="3 4">
    <name type="scientific">Alternaria panax</name>
    <dbReference type="NCBI Taxonomy" id="48097"/>
    <lineage>
        <taxon>Eukaryota</taxon>
        <taxon>Fungi</taxon>
        <taxon>Dikarya</taxon>
        <taxon>Ascomycota</taxon>
        <taxon>Pezizomycotina</taxon>
        <taxon>Dothideomycetes</taxon>
        <taxon>Pleosporomycetidae</taxon>
        <taxon>Pleosporales</taxon>
        <taxon>Pleosporineae</taxon>
        <taxon>Pleosporaceae</taxon>
        <taxon>Alternaria</taxon>
        <taxon>Alternaria sect. Panax</taxon>
    </lineage>
</organism>
<dbReference type="CDD" id="cd06257">
    <property type="entry name" value="DnaJ"/>
    <property type="match status" value="1"/>
</dbReference>
<dbReference type="PROSITE" id="PS50076">
    <property type="entry name" value="DNAJ_2"/>
    <property type="match status" value="1"/>
</dbReference>
<evidence type="ECO:0000313" key="3">
    <source>
        <dbReference type="EMBL" id="KAG9193344.1"/>
    </source>
</evidence>
<evidence type="ECO:0000313" key="4">
    <source>
        <dbReference type="Proteomes" id="UP001199106"/>
    </source>
</evidence>
<dbReference type="Pfam" id="PF00226">
    <property type="entry name" value="DnaJ"/>
    <property type="match status" value="1"/>
</dbReference>
<evidence type="ECO:0000256" key="1">
    <source>
        <dbReference type="SAM" id="MobiDB-lite"/>
    </source>
</evidence>
<gene>
    <name evidence="3" type="ORF">G6011_03379</name>
</gene>
<dbReference type="SMART" id="SM00271">
    <property type="entry name" value="DnaJ"/>
    <property type="match status" value="1"/>
</dbReference>
<dbReference type="InterPro" id="IPR036869">
    <property type="entry name" value="J_dom_sf"/>
</dbReference>
<reference evidence="3" key="1">
    <citation type="submission" date="2021-07" db="EMBL/GenBank/DDBJ databases">
        <title>Genome Resource of American Ginseng Black Spot Pathogen Alternaria panax.</title>
        <authorList>
            <person name="Qiu C."/>
            <person name="Wang W."/>
            <person name="Liu Z."/>
        </authorList>
    </citation>
    <scope>NUCLEOTIDE SEQUENCE</scope>
    <source>
        <strain evidence="3">BNCC115425</strain>
    </source>
</reference>
<accession>A0AAD4NT37</accession>
<protein>
    <recommendedName>
        <fullName evidence="2">J domain-containing protein</fullName>
    </recommendedName>
</protein>
<dbReference type="AlphaFoldDB" id="A0AAD4NT37"/>